<evidence type="ECO:0000313" key="1">
    <source>
        <dbReference type="EMBL" id="ANA87341.1"/>
    </source>
</evidence>
<dbReference type="EMBL" id="KU998252">
    <property type="protein sequence ID" value="ANA87341.1"/>
    <property type="molecule type" value="Genomic_DNA"/>
</dbReference>
<proteinExistence type="predicted"/>
<gene>
    <name evidence="1" type="primary">109</name>
    <name evidence="1" type="ORF">PBI_PATRICKSTAR_109</name>
</gene>
<sequence>MDTAQEALFKAMLNNDWFTASDGHVDSPTGYFGYVTNTERDNLTATNGEFMSFFGETIGAYGWPKHDELIGSFVASINSDGIITIVEFPNDTLAREQFNKLQIAYESWNEEN</sequence>
<evidence type="ECO:0000313" key="2">
    <source>
        <dbReference type="Proteomes" id="UP000229511"/>
    </source>
</evidence>
<protein>
    <submittedName>
        <fullName evidence="1">Uncharacterized protein</fullName>
    </submittedName>
</protein>
<reference evidence="1 2" key="1">
    <citation type="submission" date="2016-03" db="EMBL/GenBank/DDBJ databases">
        <authorList>
            <person name="Rimple P."/>
            <person name="Montgomery M.T."/>
            <person name="Guerrero C.A."/>
            <person name="Mavrich T.N."/>
            <person name="Pope W.H."/>
            <person name="Garlena R.A."/>
            <person name="Russell D.A."/>
            <person name="Jacobs-Sera D."/>
            <person name="Hendrix R.W."/>
            <person name="Hatfull G.F."/>
        </authorList>
    </citation>
    <scope>NUCLEOTIDE SEQUENCE [LARGE SCALE GENOMIC DNA]</scope>
</reference>
<dbReference type="Proteomes" id="UP000229511">
    <property type="component" value="Genome"/>
</dbReference>
<name>A0A160DH26_9CAUD</name>
<accession>A0A160DH26</accession>
<organism evidence="1 2">
    <name type="scientific">Gordonia phage PatrickStar</name>
    <dbReference type="NCBI Taxonomy" id="1838076"/>
    <lineage>
        <taxon>Viruses</taxon>
        <taxon>Duplodnaviria</taxon>
        <taxon>Heunggongvirae</taxon>
        <taxon>Uroviricota</taxon>
        <taxon>Caudoviricetes</taxon>
        <taxon>Orchidvirus</taxon>
        <taxon>Orchidvirus orchid</taxon>
    </lineage>
</organism>